<dbReference type="GO" id="GO:0009055">
    <property type="term" value="F:electron transfer activity"/>
    <property type="evidence" value="ECO:0007669"/>
    <property type="project" value="TreeGrafter"/>
</dbReference>
<dbReference type="Pfam" id="PF02322">
    <property type="entry name" value="Cyt_bd_oxida_II"/>
    <property type="match status" value="1"/>
</dbReference>
<evidence type="ECO:0000256" key="7">
    <source>
        <dbReference type="SAM" id="Phobius"/>
    </source>
</evidence>
<dbReference type="EMBL" id="BMZG01000001">
    <property type="protein sequence ID" value="GHA64947.1"/>
    <property type="molecule type" value="Genomic_DNA"/>
</dbReference>
<dbReference type="GO" id="GO:0016682">
    <property type="term" value="F:oxidoreductase activity, acting on diphenols and related substances as donors, oxygen as acceptor"/>
    <property type="evidence" value="ECO:0007669"/>
    <property type="project" value="TreeGrafter"/>
</dbReference>
<feature type="transmembrane region" description="Helical" evidence="7">
    <location>
        <begin position="117"/>
        <end position="137"/>
    </location>
</feature>
<comment type="caution">
    <text evidence="8">The sequence shown here is derived from an EMBL/GenBank/DDBJ whole genome shotgun (WGS) entry which is preliminary data.</text>
</comment>
<dbReference type="AlphaFoldDB" id="A0A8J3CFA9"/>
<keyword evidence="3" id="KW-1003">Cell membrane</keyword>
<gene>
    <name evidence="8" type="ORF">GCM10009007_01740</name>
</gene>
<dbReference type="GO" id="GO:0070069">
    <property type="term" value="C:cytochrome complex"/>
    <property type="evidence" value="ECO:0007669"/>
    <property type="project" value="TreeGrafter"/>
</dbReference>
<sequence length="332" mass="36860">MDFAQILPVIFLMLLGLTLLIYVVLDGYDLGVGMLLPFGHSEHEQDVMVSSIGPFWDANETWLVLGVGILLVAFPQAHGLILTQLYLPVAVMLLGLILRGVSFDFRIKAHADHKVMWNHLFTAGSLITAAAQGWMVGEYVAGFSRDNVWFYPFCLLTALTIPAFYVLLGSGWLIMKTEHRLQADSVKWAKRMMLPMVIGLLAISAITPLVSHEIASKWFAFPNVLWLLPIPLLSVAALVVLWRTLRNQKVTRELGWRVFAAMVVICLCACLGLGYSLFPYIVMGKVTVWDAGSGTGSLIILLVGVGITLPMILGYTIWVYRVFWGKASLIHK</sequence>
<evidence type="ECO:0000256" key="6">
    <source>
        <dbReference type="ARBA" id="ARBA00023136"/>
    </source>
</evidence>
<keyword evidence="9" id="KW-1185">Reference proteome</keyword>
<dbReference type="PANTHER" id="PTHR43141:SF2">
    <property type="entry name" value="BLR3729 PROTEIN"/>
    <property type="match status" value="1"/>
</dbReference>
<evidence type="ECO:0000313" key="9">
    <source>
        <dbReference type="Proteomes" id="UP000614287"/>
    </source>
</evidence>
<proteinExistence type="inferred from homology"/>
<feature type="transmembrane region" description="Helical" evidence="7">
    <location>
        <begin position="194"/>
        <end position="212"/>
    </location>
</feature>
<accession>A0A8J3CFA9</accession>
<reference evidence="8" key="2">
    <citation type="submission" date="2020-09" db="EMBL/GenBank/DDBJ databases">
        <authorList>
            <person name="Sun Q."/>
            <person name="Kim S."/>
        </authorList>
    </citation>
    <scope>NUCLEOTIDE SEQUENCE</scope>
    <source>
        <strain evidence="8">KCTC 32501</strain>
    </source>
</reference>
<feature type="transmembrane region" description="Helical" evidence="7">
    <location>
        <begin position="85"/>
        <end position="105"/>
    </location>
</feature>
<feature type="transmembrane region" description="Helical" evidence="7">
    <location>
        <begin position="254"/>
        <end position="278"/>
    </location>
</feature>
<organism evidence="8 9">
    <name type="scientific">Formosimonas limnophila</name>
    <dbReference type="NCBI Taxonomy" id="1384487"/>
    <lineage>
        <taxon>Bacteria</taxon>
        <taxon>Pseudomonadati</taxon>
        <taxon>Pseudomonadota</taxon>
        <taxon>Betaproteobacteria</taxon>
        <taxon>Burkholderiales</taxon>
        <taxon>Burkholderiaceae</taxon>
        <taxon>Formosimonas</taxon>
    </lineage>
</organism>
<evidence type="ECO:0000256" key="4">
    <source>
        <dbReference type="ARBA" id="ARBA00022692"/>
    </source>
</evidence>
<feature type="transmembrane region" description="Helical" evidence="7">
    <location>
        <begin position="224"/>
        <end position="242"/>
    </location>
</feature>
<comment type="similarity">
    <text evidence="2">Belongs to the cytochrome ubiquinol oxidase subunit 2 family.</text>
</comment>
<keyword evidence="4 7" id="KW-0812">Transmembrane</keyword>
<keyword evidence="5 7" id="KW-1133">Transmembrane helix</keyword>
<evidence type="ECO:0000256" key="3">
    <source>
        <dbReference type="ARBA" id="ARBA00022475"/>
    </source>
</evidence>
<dbReference type="NCBIfam" id="TIGR00203">
    <property type="entry name" value="cydB"/>
    <property type="match status" value="1"/>
</dbReference>
<evidence type="ECO:0000256" key="1">
    <source>
        <dbReference type="ARBA" id="ARBA00004651"/>
    </source>
</evidence>
<keyword evidence="6 7" id="KW-0472">Membrane</keyword>
<protein>
    <submittedName>
        <fullName evidence="8">Cytochrome bd ubiquinol oxidase subunit II</fullName>
    </submittedName>
</protein>
<evidence type="ECO:0000256" key="5">
    <source>
        <dbReference type="ARBA" id="ARBA00022989"/>
    </source>
</evidence>
<feature type="transmembrane region" description="Helical" evidence="7">
    <location>
        <begin position="298"/>
        <end position="323"/>
    </location>
</feature>
<dbReference type="GO" id="GO:0005886">
    <property type="term" value="C:plasma membrane"/>
    <property type="evidence" value="ECO:0007669"/>
    <property type="project" value="UniProtKB-SubCell"/>
</dbReference>
<feature type="transmembrane region" description="Helical" evidence="7">
    <location>
        <begin position="149"/>
        <end position="174"/>
    </location>
</feature>
<evidence type="ECO:0000313" key="8">
    <source>
        <dbReference type="EMBL" id="GHA64947.1"/>
    </source>
</evidence>
<reference evidence="8" key="1">
    <citation type="journal article" date="2014" name="Int. J. Syst. Evol. Microbiol.">
        <title>Complete genome sequence of Corynebacterium casei LMG S-19264T (=DSM 44701T), isolated from a smear-ripened cheese.</title>
        <authorList>
            <consortium name="US DOE Joint Genome Institute (JGI-PGF)"/>
            <person name="Walter F."/>
            <person name="Albersmeier A."/>
            <person name="Kalinowski J."/>
            <person name="Ruckert C."/>
        </authorList>
    </citation>
    <scope>NUCLEOTIDE SEQUENCE</scope>
    <source>
        <strain evidence="8">KCTC 32501</strain>
    </source>
</reference>
<comment type="subcellular location">
    <subcellularLocation>
        <location evidence="1">Cell membrane</location>
        <topology evidence="1">Multi-pass membrane protein</topology>
    </subcellularLocation>
</comment>
<evidence type="ECO:0000256" key="2">
    <source>
        <dbReference type="ARBA" id="ARBA00007543"/>
    </source>
</evidence>
<dbReference type="PANTHER" id="PTHR43141">
    <property type="entry name" value="CYTOCHROME BD2 SUBUNIT II"/>
    <property type="match status" value="1"/>
</dbReference>
<feature type="transmembrane region" description="Helical" evidence="7">
    <location>
        <begin position="6"/>
        <end position="25"/>
    </location>
</feature>
<dbReference type="InterPro" id="IPR003317">
    <property type="entry name" value="Cyt-d_oxidase_su2"/>
</dbReference>
<dbReference type="RefSeq" id="WP_189490390.1">
    <property type="nucleotide sequence ID" value="NZ_BMZG01000001.1"/>
</dbReference>
<name>A0A8J3CFA9_9BURK</name>
<dbReference type="GO" id="GO:0019646">
    <property type="term" value="P:aerobic electron transport chain"/>
    <property type="evidence" value="ECO:0007669"/>
    <property type="project" value="TreeGrafter"/>
</dbReference>
<dbReference type="Proteomes" id="UP000614287">
    <property type="component" value="Unassembled WGS sequence"/>
</dbReference>